<dbReference type="Pfam" id="PF01796">
    <property type="entry name" value="OB_ChsH2_C"/>
    <property type="match status" value="1"/>
</dbReference>
<dbReference type="AlphaFoldDB" id="D7CMF1"/>
<evidence type="ECO:0000313" key="3">
    <source>
        <dbReference type="EMBL" id="ADI01886.1"/>
    </source>
</evidence>
<dbReference type="Proteomes" id="UP000000378">
    <property type="component" value="Chromosome"/>
</dbReference>
<evidence type="ECO:0008006" key="5">
    <source>
        <dbReference type="Google" id="ProtNLM"/>
    </source>
</evidence>
<dbReference type="KEGG" id="slp:Slip_1109"/>
<dbReference type="Gene3D" id="6.10.30.10">
    <property type="match status" value="1"/>
</dbReference>
<dbReference type="STRING" id="643648.Slip_1109"/>
<reference evidence="3 4" key="2">
    <citation type="journal article" date="2010" name="Stand. Genomic Sci.">
        <title>Complete genome sequence of Syntrophothermus lipocalidus type strain (TGB-C1).</title>
        <authorList>
            <person name="Djao O.D."/>
            <person name="Zhang X."/>
            <person name="Lucas S."/>
            <person name="Lapidus A."/>
            <person name="Del Rio T.G."/>
            <person name="Nolan M."/>
            <person name="Tice H."/>
            <person name="Cheng J.F."/>
            <person name="Han C."/>
            <person name="Tapia R."/>
            <person name="Goodwin L."/>
            <person name="Pitluck S."/>
            <person name="Liolios K."/>
            <person name="Ivanova N."/>
            <person name="Mavromatis K."/>
            <person name="Mikhailova N."/>
            <person name="Ovchinnikova G."/>
            <person name="Pati A."/>
            <person name="Brambilla E."/>
            <person name="Chen A."/>
            <person name="Palaniappan K."/>
            <person name="Land M."/>
            <person name="Hauser L."/>
            <person name="Chang Y.J."/>
            <person name="Jeffries C.D."/>
            <person name="Rohde M."/>
            <person name="Sikorski J."/>
            <person name="Spring S."/>
            <person name="Goker M."/>
            <person name="Detter J.C."/>
            <person name="Woyke T."/>
            <person name="Bristow J."/>
            <person name="Eisen J.A."/>
            <person name="Markowitz V."/>
            <person name="Hugenholtz P."/>
            <person name="Kyrpides N.C."/>
            <person name="Klenk H.P."/>
        </authorList>
    </citation>
    <scope>NUCLEOTIDE SEQUENCE [LARGE SCALE GENOMIC DNA]</scope>
    <source>
        <strain evidence="4">DSM 12680 / TGB-C1</strain>
    </source>
</reference>
<dbReference type="InterPro" id="IPR052513">
    <property type="entry name" value="Thioester_dehydratase-like"/>
</dbReference>
<dbReference type="PANTHER" id="PTHR34075">
    <property type="entry name" value="BLR3430 PROTEIN"/>
    <property type="match status" value="1"/>
</dbReference>
<proteinExistence type="predicted"/>
<dbReference type="InterPro" id="IPR012340">
    <property type="entry name" value="NA-bd_OB-fold"/>
</dbReference>
<accession>D7CMF1</accession>
<evidence type="ECO:0000259" key="1">
    <source>
        <dbReference type="Pfam" id="PF01796"/>
    </source>
</evidence>
<dbReference type="HOGENOM" id="CLU_119412_1_2_9"/>
<dbReference type="eggNOG" id="COG1545">
    <property type="taxonomic scope" value="Bacteria"/>
</dbReference>
<dbReference type="EMBL" id="CP002048">
    <property type="protein sequence ID" value="ADI01886.1"/>
    <property type="molecule type" value="Genomic_DNA"/>
</dbReference>
<feature type="domain" description="ChsH2 rubredoxin-like zinc ribbon" evidence="2">
    <location>
        <begin position="17"/>
        <end position="52"/>
    </location>
</feature>
<name>D7CMF1_SYNLT</name>
<dbReference type="RefSeq" id="WP_013175288.1">
    <property type="nucleotide sequence ID" value="NC_014220.1"/>
</dbReference>
<evidence type="ECO:0000313" key="4">
    <source>
        <dbReference type="Proteomes" id="UP000000378"/>
    </source>
</evidence>
<evidence type="ECO:0000259" key="2">
    <source>
        <dbReference type="Pfam" id="PF12172"/>
    </source>
</evidence>
<dbReference type="SUPFAM" id="SSF50249">
    <property type="entry name" value="Nucleic acid-binding proteins"/>
    <property type="match status" value="1"/>
</dbReference>
<dbReference type="InterPro" id="IPR022002">
    <property type="entry name" value="ChsH2_Znr"/>
</dbReference>
<organism evidence="3 4">
    <name type="scientific">Syntrophothermus lipocalidus (strain DSM 12680 / TGB-C1)</name>
    <dbReference type="NCBI Taxonomy" id="643648"/>
    <lineage>
        <taxon>Bacteria</taxon>
        <taxon>Bacillati</taxon>
        <taxon>Bacillota</taxon>
        <taxon>Clostridia</taxon>
        <taxon>Eubacteriales</taxon>
        <taxon>Syntrophomonadaceae</taxon>
        <taxon>Syntrophothermus</taxon>
    </lineage>
</organism>
<reference evidence="4" key="1">
    <citation type="journal article" date="2010" name="Stand. Genomic Sci.">
        <title>Complete genome sequence of Syntrophothermus lipocalidus type strain (TGB-C1T).</title>
        <authorList>
            <consortium name="US DOE Joint Genome Institute (JGI-PGF)"/>
            <person name="Djao O."/>
            <person name="Zhang X."/>
            <person name="Lucas S."/>
            <person name="Lapidus A."/>
            <person name="Glavina Del Rio T."/>
            <person name="Nolan M."/>
            <person name="Tice H."/>
            <person name="Cheng J."/>
            <person name="Han C."/>
            <person name="Tapia R."/>
            <person name="Goodwin L."/>
            <person name="Pitluck S."/>
            <person name="Liolios K."/>
            <person name="Ivanova N."/>
            <person name="Mavromatis K."/>
            <person name="Mikhailova N."/>
            <person name="Ovchinnikova G."/>
            <person name="Pati A."/>
            <person name="Brambilla E."/>
            <person name="Chen A."/>
            <person name="Palaniappan K."/>
            <person name="Land M."/>
            <person name="Hauser L."/>
            <person name="Chang Y."/>
            <person name="Jeffries C."/>
            <person name="Rohde M."/>
            <person name="Sikorski J."/>
            <person name="Spring S."/>
            <person name="Goker M."/>
            <person name="Detter J."/>
            <person name="Woyke T."/>
            <person name="Bristow J."/>
            <person name="Eisen J."/>
            <person name="Markowitz V."/>
            <person name="Hugenholtz P."/>
            <person name="Kyrpides N."/>
            <person name="Klenk H."/>
        </authorList>
    </citation>
    <scope>NUCLEOTIDE SEQUENCE [LARGE SCALE GENOMIC DNA]</scope>
    <source>
        <strain evidence="4">DSM 12680 / TGB-C1</strain>
    </source>
</reference>
<gene>
    <name evidence="3" type="ordered locus">Slip_1109</name>
</gene>
<dbReference type="InterPro" id="IPR002878">
    <property type="entry name" value="ChsH2_C"/>
</dbReference>
<sequence length="135" mass="15437">MEGRFIPQPSPVSKPYWEKASQEELWIQKCEDCSAHTFYPRVACPHCWGENLKWVKASGKGKIYTYTVVHRTDLDAFADKVPYIYAIVELEEGPRMSANIINCPVDEVHTGMPVQVVFEELGSDMKLPQFEPRSS</sequence>
<feature type="domain" description="ChsH2 C-terminal OB-fold" evidence="1">
    <location>
        <begin position="54"/>
        <end position="119"/>
    </location>
</feature>
<protein>
    <recommendedName>
        <fullName evidence="5">DUF35 domain-containing protein</fullName>
    </recommendedName>
</protein>
<dbReference type="PANTHER" id="PTHR34075:SF5">
    <property type="entry name" value="BLR3430 PROTEIN"/>
    <property type="match status" value="1"/>
</dbReference>
<dbReference type="Pfam" id="PF12172">
    <property type="entry name" value="zf-ChsH2"/>
    <property type="match status" value="1"/>
</dbReference>
<keyword evidence="4" id="KW-1185">Reference proteome</keyword>